<dbReference type="InterPro" id="IPR027417">
    <property type="entry name" value="P-loop_NTPase"/>
</dbReference>
<protein>
    <recommendedName>
        <fullName evidence="1">AAA-ATPase-like domain-containing protein</fullName>
    </recommendedName>
</protein>
<evidence type="ECO:0000313" key="3">
    <source>
        <dbReference type="Proteomes" id="UP000027600"/>
    </source>
</evidence>
<dbReference type="EMBL" id="HF545616">
    <property type="protein sequence ID" value="CCO04348.1"/>
    <property type="molecule type" value="Genomic_DNA"/>
</dbReference>
<dbReference type="PANTHER" id="PTHR34825">
    <property type="entry name" value="CONSERVED PROTEIN, WITH A WEAK D-GALACTARATE DEHYDRATASE/ALTRONATE HYDROLASE DOMAIN"/>
    <property type="match status" value="1"/>
</dbReference>
<sequence length="523" mass="60491">MGIYVNPDNIDFQRAINSQIYVDKSGLIELTNAKLFTEQQFICVSRPRRFGKSMAANMLTAYYSRGCDSRKMLSELKIAKSADFEKHLNKYNVIHINMVDFLDRSKTMDEMLDYLRRRLLHELKKGFSDVDCFDWDNLQSVLGEIYTDKRIAFIFIIDEWDCIFRIHKNDSDAQTKYLDFLRNLLKDQSYVALAYMTGILPIKKYGEHSALNMFTEVSMTNPREYAEYTGFTEDEVKGLCEKYNMPFDETKRWYDGYNLKGIATYNPRSVVMSMTGHDFDSYWTSTETYEALKVYIDMNFDGLKDKVTRLVAGEKIPINPTKFQNDMTTLRSADDIFTLLVHLGYLTFDFYTKCVWIPNSEVAQEFINSIEDGGWEEVMKAINASDKLLQATINGDEQAVADLINKAHSENTSILKYNDENSLSCVISIAYYSAKRTYTVERELPAGKGYADLVFKPRRNNSNPAMIVELKYNKSAESAIQQIKDKNYPDCLKDYSGEVLLVGISYDDNKRHCCRIEKIVCQK</sequence>
<dbReference type="InterPro" id="IPR012547">
    <property type="entry name" value="PDDEXK_9"/>
</dbReference>
<reference evidence="2 3" key="1">
    <citation type="journal article" date="2014" name="Int. J. Syst. Evol. Microbiol.">
        <title>Complete genome of a new Firmicutes species belonging to the dominant human colonic microbiota ('Ruminococcus bicirculans') reveals two chromosomes and a selective capacity to utilize plant glucans.</title>
        <authorList>
            <consortium name="NISC Comparative Sequencing Program"/>
            <person name="Wegmann U."/>
            <person name="Louis P."/>
            <person name="Goesmann A."/>
            <person name="Henrissat B."/>
            <person name="Duncan S.H."/>
            <person name="Flint H.J."/>
        </authorList>
    </citation>
    <scope>NUCLEOTIDE SEQUENCE [LARGE SCALE GENOMIC DNA]</scope>
    <source>
        <strain evidence="2 3">80/3</strain>
    </source>
</reference>
<dbReference type="SUPFAM" id="SSF52540">
    <property type="entry name" value="P-loop containing nucleoside triphosphate hydrolases"/>
    <property type="match status" value="1"/>
</dbReference>
<name>A0ABM9QEY5_9FIRM</name>
<dbReference type="Pfam" id="PF08011">
    <property type="entry name" value="PDDEXK_9"/>
    <property type="match status" value="1"/>
</dbReference>
<feature type="domain" description="AAA-ATPase-like" evidence="1">
    <location>
        <begin position="16"/>
        <end position="204"/>
    </location>
</feature>
<accession>A0ABM9QEY5</accession>
<dbReference type="Pfam" id="PF09820">
    <property type="entry name" value="AAA-ATPase_like"/>
    <property type="match status" value="1"/>
</dbReference>
<evidence type="ECO:0000259" key="1">
    <source>
        <dbReference type="Pfam" id="PF09820"/>
    </source>
</evidence>
<dbReference type="InterPro" id="IPR018631">
    <property type="entry name" value="AAA-ATPase-like_dom"/>
</dbReference>
<keyword evidence="3" id="KW-1185">Reference proteome</keyword>
<organism evidence="2 3">
    <name type="scientific">Ruminococcus bicirculans</name>
    <name type="common">ex Wegman et al. 2014</name>
    <dbReference type="NCBI Taxonomy" id="1160721"/>
    <lineage>
        <taxon>Bacteria</taxon>
        <taxon>Bacillati</taxon>
        <taxon>Bacillota</taxon>
        <taxon>Clostridia</taxon>
        <taxon>Eubacteriales</taxon>
        <taxon>Oscillospiraceae</taxon>
        <taxon>Ruminococcus</taxon>
    </lineage>
</organism>
<proteinExistence type="predicted"/>
<gene>
    <name evidence="2" type="ORF">RBI_I00625</name>
</gene>
<dbReference type="PANTHER" id="PTHR34825:SF1">
    <property type="entry name" value="AAA-ATPASE-LIKE DOMAIN-CONTAINING PROTEIN"/>
    <property type="match status" value="1"/>
</dbReference>
<evidence type="ECO:0000313" key="2">
    <source>
        <dbReference type="EMBL" id="CCO04348.1"/>
    </source>
</evidence>
<dbReference type="Proteomes" id="UP000027600">
    <property type="component" value="Chromosome I"/>
</dbReference>
<dbReference type="RefSeq" id="WP_038670982.1">
    <property type="nucleotide sequence ID" value="NZ_DAWBUL010000214.1"/>
</dbReference>